<dbReference type="InterPro" id="IPR045078">
    <property type="entry name" value="TST/MPST-like"/>
</dbReference>
<organism evidence="4 5">
    <name type="scientific">Athelia psychrophila</name>
    <dbReference type="NCBI Taxonomy" id="1759441"/>
    <lineage>
        <taxon>Eukaryota</taxon>
        <taxon>Fungi</taxon>
        <taxon>Dikarya</taxon>
        <taxon>Basidiomycota</taxon>
        <taxon>Agaricomycotina</taxon>
        <taxon>Agaricomycetes</taxon>
        <taxon>Agaricomycetidae</taxon>
        <taxon>Atheliales</taxon>
        <taxon>Atheliaceae</taxon>
        <taxon>Athelia</taxon>
    </lineage>
</organism>
<evidence type="ECO:0000259" key="3">
    <source>
        <dbReference type="PROSITE" id="PS50206"/>
    </source>
</evidence>
<dbReference type="Pfam" id="PF00581">
    <property type="entry name" value="Rhodanese"/>
    <property type="match status" value="2"/>
</dbReference>
<dbReference type="OrthoDB" id="270167at2759"/>
<gene>
    <name evidence="4" type="ORF">FIBSPDRAFT_774981</name>
</gene>
<accession>A0A166V356</accession>
<dbReference type="CDD" id="cd01448">
    <property type="entry name" value="TST_Repeat_1"/>
    <property type="match status" value="1"/>
</dbReference>
<feature type="domain" description="Rhodanese" evidence="3">
    <location>
        <begin position="177"/>
        <end position="306"/>
    </location>
</feature>
<dbReference type="CDD" id="cd01449">
    <property type="entry name" value="TST_Repeat_2"/>
    <property type="match status" value="1"/>
</dbReference>
<dbReference type="PROSITE" id="PS50206">
    <property type="entry name" value="RHODANESE_3"/>
    <property type="match status" value="2"/>
</dbReference>
<dbReference type="GO" id="GO:0004792">
    <property type="term" value="F:thiosulfate-cyanide sulfurtransferase activity"/>
    <property type="evidence" value="ECO:0007669"/>
    <property type="project" value="TreeGrafter"/>
</dbReference>
<protein>
    <submittedName>
        <fullName evidence="4">Rhodanese-like protein</fullName>
    </submittedName>
</protein>
<dbReference type="Proteomes" id="UP000076532">
    <property type="component" value="Unassembled WGS sequence"/>
</dbReference>
<proteinExistence type="predicted"/>
<keyword evidence="2" id="KW-0677">Repeat</keyword>
<dbReference type="PANTHER" id="PTHR11364">
    <property type="entry name" value="THIOSULFATE SULFERTANSFERASE"/>
    <property type="match status" value="1"/>
</dbReference>
<evidence type="ECO:0000256" key="2">
    <source>
        <dbReference type="ARBA" id="ARBA00022737"/>
    </source>
</evidence>
<name>A0A166V356_9AGAM</name>
<dbReference type="EMBL" id="KV417486">
    <property type="protein sequence ID" value="KZP32301.1"/>
    <property type="molecule type" value="Genomic_DNA"/>
</dbReference>
<feature type="domain" description="Rhodanese" evidence="3">
    <location>
        <begin position="21"/>
        <end position="139"/>
    </location>
</feature>
<dbReference type="SUPFAM" id="SSF52821">
    <property type="entry name" value="Rhodanese/Cell cycle control phosphatase"/>
    <property type="match status" value="2"/>
</dbReference>
<dbReference type="GO" id="GO:0005739">
    <property type="term" value="C:mitochondrion"/>
    <property type="evidence" value="ECO:0007669"/>
    <property type="project" value="TreeGrafter"/>
</dbReference>
<dbReference type="STRING" id="436010.A0A166V356"/>
<keyword evidence="5" id="KW-1185">Reference proteome</keyword>
<reference evidence="4 5" key="1">
    <citation type="journal article" date="2016" name="Mol. Biol. Evol.">
        <title>Comparative Genomics of Early-Diverging Mushroom-Forming Fungi Provides Insights into the Origins of Lignocellulose Decay Capabilities.</title>
        <authorList>
            <person name="Nagy L.G."/>
            <person name="Riley R."/>
            <person name="Tritt A."/>
            <person name="Adam C."/>
            <person name="Daum C."/>
            <person name="Floudas D."/>
            <person name="Sun H."/>
            <person name="Yadav J.S."/>
            <person name="Pangilinan J."/>
            <person name="Larsson K.H."/>
            <person name="Matsuura K."/>
            <person name="Barry K."/>
            <person name="Labutti K."/>
            <person name="Kuo R."/>
            <person name="Ohm R.A."/>
            <person name="Bhattacharya S.S."/>
            <person name="Shirouzu T."/>
            <person name="Yoshinaga Y."/>
            <person name="Martin F.M."/>
            <person name="Grigoriev I.V."/>
            <person name="Hibbett D.S."/>
        </authorList>
    </citation>
    <scope>NUCLEOTIDE SEQUENCE [LARGE SCALE GENOMIC DNA]</scope>
    <source>
        <strain evidence="4 5">CBS 109695</strain>
    </source>
</reference>
<evidence type="ECO:0000313" key="5">
    <source>
        <dbReference type="Proteomes" id="UP000076532"/>
    </source>
</evidence>
<evidence type="ECO:0000313" key="4">
    <source>
        <dbReference type="EMBL" id="KZP32301.1"/>
    </source>
</evidence>
<dbReference type="SMART" id="SM00450">
    <property type="entry name" value="RHOD"/>
    <property type="match status" value="2"/>
</dbReference>
<evidence type="ECO:0000256" key="1">
    <source>
        <dbReference type="ARBA" id="ARBA00022679"/>
    </source>
</evidence>
<dbReference type="AlphaFoldDB" id="A0A166V356"/>
<dbReference type="InterPro" id="IPR036873">
    <property type="entry name" value="Rhodanese-like_dom_sf"/>
</dbReference>
<dbReference type="PANTHER" id="PTHR11364:SF27">
    <property type="entry name" value="SULFURTRANSFERASE"/>
    <property type="match status" value="1"/>
</dbReference>
<dbReference type="InterPro" id="IPR001763">
    <property type="entry name" value="Rhodanese-like_dom"/>
</dbReference>
<dbReference type="Gene3D" id="3.40.250.10">
    <property type="entry name" value="Rhodanese-like domain"/>
    <property type="match status" value="2"/>
</dbReference>
<sequence length="309" mass="33697">MSSSAAAPLLVTPAQLHDLAKSGNVSLLDASWYMPNSPRKPRDEFLSKRVHGANFWDLDEVATPSDLGLKHMMPEERVFANACETFGITPSSHVVIYDSHGVFSSARTLFMFRAFGHQKSSILDGGLPRWNAEGFPVETKPPGDVARTQYPTPTLDADTIRSYQQVVSNSNLNLTSESTAELVLDARSRGRYTGADPEPRPDLSSGHIPGSFSLPFNTFLRTHKSGDSSYTTLLPPDEIRKVLVDAVGPEYAEAIIKGERPIVTSCGSGMTAGILWLGLRLLGVNKIGLYDESWTGYAARPESVIEKSQ</sequence>
<keyword evidence="1" id="KW-0808">Transferase</keyword>